<evidence type="ECO:0000313" key="2">
    <source>
        <dbReference type="Proteomes" id="UP000254387"/>
    </source>
</evidence>
<reference evidence="1 2" key="1">
    <citation type="submission" date="2018-06" db="EMBL/GenBank/DDBJ databases">
        <authorList>
            <consortium name="Pathogen Informatics"/>
            <person name="Doyle S."/>
        </authorList>
    </citation>
    <scope>NUCLEOTIDE SEQUENCE [LARGE SCALE GENOMIC DNA]</scope>
    <source>
        <strain evidence="1 2">NCTC5053</strain>
    </source>
</reference>
<accession>A0A377ZTW3</accession>
<dbReference type="AlphaFoldDB" id="A0A377ZTW3"/>
<gene>
    <name evidence="1" type="ORF">NCTC5053_00731</name>
</gene>
<proteinExistence type="predicted"/>
<sequence length="92" mass="10515">MGASHGEKDPRHPRQQLTTLLQRLERVGETGRLRIVDNSANFGPLLPDALIKRRAIVAVVNHIERRRLVRQRTDAKKGVSFGHLSLLYRLML</sequence>
<name>A0A377ZTW3_KLEPN</name>
<dbReference type="EMBL" id="UGMN01000004">
    <property type="protein sequence ID" value="STU84925.1"/>
    <property type="molecule type" value="Genomic_DNA"/>
</dbReference>
<evidence type="ECO:0000313" key="1">
    <source>
        <dbReference type="EMBL" id="STU84925.1"/>
    </source>
</evidence>
<organism evidence="1 2">
    <name type="scientific">Klebsiella pneumoniae</name>
    <dbReference type="NCBI Taxonomy" id="573"/>
    <lineage>
        <taxon>Bacteria</taxon>
        <taxon>Pseudomonadati</taxon>
        <taxon>Pseudomonadota</taxon>
        <taxon>Gammaproteobacteria</taxon>
        <taxon>Enterobacterales</taxon>
        <taxon>Enterobacteriaceae</taxon>
        <taxon>Klebsiella/Raoultella group</taxon>
        <taxon>Klebsiella</taxon>
        <taxon>Klebsiella pneumoniae complex</taxon>
    </lineage>
</organism>
<dbReference type="Proteomes" id="UP000254387">
    <property type="component" value="Unassembled WGS sequence"/>
</dbReference>
<protein>
    <submittedName>
        <fullName evidence="1">Uncharacterized protein</fullName>
    </submittedName>
</protein>